<evidence type="ECO:0000313" key="2">
    <source>
        <dbReference type="Proteomes" id="UP000828390"/>
    </source>
</evidence>
<dbReference type="EMBL" id="JAIWYP010000014">
    <property type="protein sequence ID" value="KAH3713044.1"/>
    <property type="molecule type" value="Genomic_DNA"/>
</dbReference>
<comment type="caution">
    <text evidence="1">The sequence shown here is derived from an EMBL/GenBank/DDBJ whole genome shotgun (WGS) entry which is preliminary data.</text>
</comment>
<proteinExistence type="predicted"/>
<reference evidence="1" key="1">
    <citation type="journal article" date="2019" name="bioRxiv">
        <title>The Genome of the Zebra Mussel, Dreissena polymorpha: A Resource for Invasive Species Research.</title>
        <authorList>
            <person name="McCartney M.A."/>
            <person name="Auch B."/>
            <person name="Kono T."/>
            <person name="Mallez S."/>
            <person name="Zhang Y."/>
            <person name="Obille A."/>
            <person name="Becker A."/>
            <person name="Abrahante J.E."/>
            <person name="Garbe J."/>
            <person name="Badalamenti J.P."/>
            <person name="Herman A."/>
            <person name="Mangelson H."/>
            <person name="Liachko I."/>
            <person name="Sullivan S."/>
            <person name="Sone E.D."/>
            <person name="Koren S."/>
            <person name="Silverstein K.A.T."/>
            <person name="Beckman K.B."/>
            <person name="Gohl D.M."/>
        </authorList>
    </citation>
    <scope>NUCLEOTIDE SEQUENCE</scope>
    <source>
        <strain evidence="1">Duluth1</strain>
        <tissue evidence="1">Whole animal</tissue>
    </source>
</reference>
<accession>A0A9D4BY06</accession>
<reference evidence="1" key="2">
    <citation type="submission" date="2020-11" db="EMBL/GenBank/DDBJ databases">
        <authorList>
            <person name="McCartney M.A."/>
            <person name="Auch B."/>
            <person name="Kono T."/>
            <person name="Mallez S."/>
            <person name="Becker A."/>
            <person name="Gohl D.M."/>
            <person name="Silverstein K.A.T."/>
            <person name="Koren S."/>
            <person name="Bechman K.B."/>
            <person name="Herman A."/>
            <person name="Abrahante J.E."/>
            <person name="Garbe J."/>
        </authorList>
    </citation>
    <scope>NUCLEOTIDE SEQUENCE</scope>
    <source>
        <strain evidence="1">Duluth1</strain>
        <tissue evidence="1">Whole animal</tissue>
    </source>
</reference>
<organism evidence="1 2">
    <name type="scientific">Dreissena polymorpha</name>
    <name type="common">Zebra mussel</name>
    <name type="synonym">Mytilus polymorpha</name>
    <dbReference type="NCBI Taxonomy" id="45954"/>
    <lineage>
        <taxon>Eukaryota</taxon>
        <taxon>Metazoa</taxon>
        <taxon>Spiralia</taxon>
        <taxon>Lophotrochozoa</taxon>
        <taxon>Mollusca</taxon>
        <taxon>Bivalvia</taxon>
        <taxon>Autobranchia</taxon>
        <taxon>Heteroconchia</taxon>
        <taxon>Euheterodonta</taxon>
        <taxon>Imparidentia</taxon>
        <taxon>Neoheterodontei</taxon>
        <taxon>Myida</taxon>
        <taxon>Dreissenoidea</taxon>
        <taxon>Dreissenidae</taxon>
        <taxon>Dreissena</taxon>
    </lineage>
</organism>
<sequence length="73" mass="7881">MPPPARGRRVQVAQSLQAMGADHAVTTGRAEPELTASGIQHEITSEPGTSAQGCEQGWLNMYAHVAFHNRQEI</sequence>
<protein>
    <submittedName>
        <fullName evidence="1">Uncharacterized protein</fullName>
    </submittedName>
</protein>
<dbReference type="Proteomes" id="UP000828390">
    <property type="component" value="Unassembled WGS sequence"/>
</dbReference>
<keyword evidence="2" id="KW-1185">Reference proteome</keyword>
<evidence type="ECO:0000313" key="1">
    <source>
        <dbReference type="EMBL" id="KAH3713044.1"/>
    </source>
</evidence>
<gene>
    <name evidence="1" type="ORF">DPMN_072808</name>
</gene>
<dbReference type="AlphaFoldDB" id="A0A9D4BY06"/>
<name>A0A9D4BY06_DREPO</name>